<reference evidence="2" key="1">
    <citation type="journal article" date="2011" name="Nat. Biotechnol.">
        <title>The genomic sequence of the Chinese hamster ovary (CHO)-K1 cell line.</title>
        <authorList>
            <person name="Xu X."/>
            <person name="Nagarajan H."/>
            <person name="Lewis N.E."/>
            <person name="Pan S."/>
            <person name="Cai Z."/>
            <person name="Liu X."/>
            <person name="Chen W."/>
            <person name="Xie M."/>
            <person name="Wang W."/>
            <person name="Hammond S."/>
            <person name="Andersen M.R."/>
            <person name="Neff N."/>
            <person name="Passarelli B."/>
            <person name="Koh W."/>
            <person name="Fan H.C."/>
            <person name="Wang J."/>
            <person name="Gui Y."/>
            <person name="Lee K.H."/>
            <person name="Betenbaugh M.J."/>
            <person name="Quake S.R."/>
            <person name="Famili I."/>
            <person name="Palsson B.O."/>
            <person name="Wang J."/>
        </authorList>
    </citation>
    <scope>NUCLEOTIDE SEQUENCE [LARGE SCALE GENOMIC DNA]</scope>
    <source>
        <strain evidence="2">CHO K1 cell line</strain>
    </source>
</reference>
<proteinExistence type="predicted"/>
<organism evidence="1 2">
    <name type="scientific">Cricetulus griseus</name>
    <name type="common">Chinese hamster</name>
    <name type="synonym">Cricetulus barabensis griseus</name>
    <dbReference type="NCBI Taxonomy" id="10029"/>
    <lineage>
        <taxon>Eukaryota</taxon>
        <taxon>Metazoa</taxon>
        <taxon>Chordata</taxon>
        <taxon>Craniata</taxon>
        <taxon>Vertebrata</taxon>
        <taxon>Euteleostomi</taxon>
        <taxon>Mammalia</taxon>
        <taxon>Eutheria</taxon>
        <taxon>Euarchontoglires</taxon>
        <taxon>Glires</taxon>
        <taxon>Rodentia</taxon>
        <taxon>Myomorpha</taxon>
        <taxon>Muroidea</taxon>
        <taxon>Cricetidae</taxon>
        <taxon>Cricetinae</taxon>
        <taxon>Cricetulus</taxon>
    </lineage>
</organism>
<name>G3HD69_CRIGR</name>
<dbReference type="EMBL" id="JH000290">
    <property type="protein sequence ID" value="EGV96113.1"/>
    <property type="molecule type" value="Genomic_DNA"/>
</dbReference>
<dbReference type="Proteomes" id="UP000001075">
    <property type="component" value="Unassembled WGS sequence"/>
</dbReference>
<accession>G3HD69</accession>
<protein>
    <submittedName>
        <fullName evidence="1">Uncharacterized protein</fullName>
    </submittedName>
</protein>
<dbReference type="InParanoid" id="G3HD69"/>
<dbReference type="AlphaFoldDB" id="G3HD69"/>
<evidence type="ECO:0000313" key="1">
    <source>
        <dbReference type="EMBL" id="EGV96113.1"/>
    </source>
</evidence>
<sequence length="72" mass="8187">MKPLSVCVHMCSKCMKYNNFITRGTLYLASGINTLHSWTKSFMVIGSHSTVTLCCEAQFVQTRDHLTFLLLK</sequence>
<evidence type="ECO:0000313" key="2">
    <source>
        <dbReference type="Proteomes" id="UP000001075"/>
    </source>
</evidence>
<gene>
    <name evidence="1" type="ORF">I79_008445</name>
</gene>